<dbReference type="PROSITE" id="PS01124">
    <property type="entry name" value="HTH_ARAC_FAMILY_2"/>
    <property type="match status" value="1"/>
</dbReference>
<evidence type="ECO:0000256" key="4">
    <source>
        <dbReference type="SAM" id="MobiDB-lite"/>
    </source>
</evidence>
<feature type="compositionally biased region" description="Low complexity" evidence="4">
    <location>
        <begin position="1"/>
        <end position="13"/>
    </location>
</feature>
<dbReference type="PANTHER" id="PTHR43280:SF32">
    <property type="entry name" value="TRANSCRIPTIONAL REGULATORY PROTEIN"/>
    <property type="match status" value="1"/>
</dbReference>
<gene>
    <name evidence="6" type="ORF">MON38_17100</name>
</gene>
<comment type="caution">
    <text evidence="6">The sequence shown here is derived from an EMBL/GenBank/DDBJ whole genome shotgun (WGS) entry which is preliminary data.</text>
</comment>
<organism evidence="6 7">
    <name type="scientific">Hymenobacter cyanobacteriorum</name>
    <dbReference type="NCBI Taxonomy" id="2926463"/>
    <lineage>
        <taxon>Bacteria</taxon>
        <taxon>Pseudomonadati</taxon>
        <taxon>Bacteroidota</taxon>
        <taxon>Cytophagia</taxon>
        <taxon>Cytophagales</taxon>
        <taxon>Hymenobacteraceae</taxon>
        <taxon>Hymenobacter</taxon>
    </lineage>
</organism>
<sequence>MSISAPIAAAHSPHPAPAPPQLTAASSRFNVFERGQFCRQPVSYSRRDFYKIALVTGTGRLDYATRTVLLDRPALMFSNPLVPYSWEPISAEQGGYFCLFSEDFLSTDRSAGLQESPLFKRNSDPVYFVNDEQFSTFSQLFGKMLAEMESGYLYKQDLLRTYVQLLLHEALKMQPHTTYQQPHNAAARLVSLFLELLERQFPIDAPTPGLQLRTPGDFARQLSVHVNHLNRAVRELTGQTTSAHLARRVLAEAKALLLHTGWGTAEIAYGLGFEYPNHFNSFFKKHTGRTPLAWREQAAPAAGAPGAVLVAIT</sequence>
<dbReference type="InterPro" id="IPR009057">
    <property type="entry name" value="Homeodomain-like_sf"/>
</dbReference>
<accession>A0A9X2AJR8</accession>
<reference evidence="6" key="1">
    <citation type="submission" date="2022-03" db="EMBL/GenBank/DDBJ databases">
        <title>Bacterial whole genome sequence for Hymenobacter sp. DH14.</title>
        <authorList>
            <person name="Le V."/>
        </authorList>
    </citation>
    <scope>NUCLEOTIDE SEQUENCE</scope>
    <source>
        <strain evidence="6">DH14</strain>
    </source>
</reference>
<dbReference type="Gene3D" id="1.10.10.60">
    <property type="entry name" value="Homeodomain-like"/>
    <property type="match status" value="1"/>
</dbReference>
<dbReference type="SMART" id="SM00342">
    <property type="entry name" value="HTH_ARAC"/>
    <property type="match status" value="1"/>
</dbReference>
<dbReference type="SUPFAM" id="SSF46689">
    <property type="entry name" value="Homeodomain-like"/>
    <property type="match status" value="1"/>
</dbReference>
<dbReference type="RefSeq" id="WP_241937364.1">
    <property type="nucleotide sequence ID" value="NZ_JALBGC010000004.1"/>
</dbReference>
<dbReference type="Pfam" id="PF12833">
    <property type="entry name" value="HTH_18"/>
    <property type="match status" value="1"/>
</dbReference>
<dbReference type="AlphaFoldDB" id="A0A9X2AJR8"/>
<feature type="domain" description="HTH araC/xylS-type" evidence="5">
    <location>
        <begin position="187"/>
        <end position="297"/>
    </location>
</feature>
<keyword evidence="3" id="KW-0804">Transcription</keyword>
<proteinExistence type="predicted"/>
<dbReference type="GO" id="GO:0003700">
    <property type="term" value="F:DNA-binding transcription factor activity"/>
    <property type="evidence" value="ECO:0007669"/>
    <property type="project" value="InterPro"/>
</dbReference>
<keyword evidence="2" id="KW-0238">DNA-binding</keyword>
<keyword evidence="7" id="KW-1185">Reference proteome</keyword>
<dbReference type="Proteomes" id="UP001139193">
    <property type="component" value="Unassembled WGS sequence"/>
</dbReference>
<name>A0A9X2AJR8_9BACT</name>
<evidence type="ECO:0000256" key="3">
    <source>
        <dbReference type="ARBA" id="ARBA00023163"/>
    </source>
</evidence>
<evidence type="ECO:0000256" key="2">
    <source>
        <dbReference type="ARBA" id="ARBA00023125"/>
    </source>
</evidence>
<keyword evidence="1" id="KW-0805">Transcription regulation</keyword>
<evidence type="ECO:0000256" key="1">
    <source>
        <dbReference type="ARBA" id="ARBA00023015"/>
    </source>
</evidence>
<dbReference type="GO" id="GO:0043565">
    <property type="term" value="F:sequence-specific DNA binding"/>
    <property type="evidence" value="ECO:0007669"/>
    <property type="project" value="InterPro"/>
</dbReference>
<protein>
    <submittedName>
        <fullName evidence="6">Helix-turn-helix domain-containing protein</fullName>
    </submittedName>
</protein>
<evidence type="ECO:0000313" key="7">
    <source>
        <dbReference type="Proteomes" id="UP001139193"/>
    </source>
</evidence>
<dbReference type="EMBL" id="JALBGC010000004">
    <property type="protein sequence ID" value="MCI1189144.1"/>
    <property type="molecule type" value="Genomic_DNA"/>
</dbReference>
<dbReference type="PANTHER" id="PTHR43280">
    <property type="entry name" value="ARAC-FAMILY TRANSCRIPTIONAL REGULATOR"/>
    <property type="match status" value="1"/>
</dbReference>
<dbReference type="InterPro" id="IPR018060">
    <property type="entry name" value="HTH_AraC"/>
</dbReference>
<feature type="region of interest" description="Disordered" evidence="4">
    <location>
        <begin position="1"/>
        <end position="20"/>
    </location>
</feature>
<evidence type="ECO:0000313" key="6">
    <source>
        <dbReference type="EMBL" id="MCI1189144.1"/>
    </source>
</evidence>
<evidence type="ECO:0000259" key="5">
    <source>
        <dbReference type="PROSITE" id="PS01124"/>
    </source>
</evidence>